<feature type="compositionally biased region" description="Basic and acidic residues" evidence="1">
    <location>
        <begin position="131"/>
        <end position="142"/>
    </location>
</feature>
<dbReference type="RefSeq" id="WP_058568521.1">
    <property type="nucleotide sequence ID" value="NZ_LOPW02000022.1"/>
</dbReference>
<proteinExistence type="predicted"/>
<protein>
    <submittedName>
        <fullName evidence="3">Zinc ribbon domain-containing protein</fullName>
    </submittedName>
</protein>
<feature type="compositionally biased region" description="Acidic residues" evidence="1">
    <location>
        <begin position="145"/>
        <end position="158"/>
    </location>
</feature>
<sequence>MSSPSTDDSIRERGPDEAFCRDCGAVIDARAEICPECGVRQRDPPKSSVDSALDDLFEGGNPFVAAVLSAIFPGLGQLYNRELERGLVFAVGFIVASVSVMVFIGFLLAPAVWLYAVYDAYTRAELRAEELRREADRERETEISVSEEQDDEHEEREE</sequence>
<keyword evidence="2" id="KW-0472">Membrane</keyword>
<evidence type="ECO:0000256" key="1">
    <source>
        <dbReference type="SAM" id="MobiDB-lite"/>
    </source>
</evidence>
<evidence type="ECO:0000313" key="4">
    <source>
        <dbReference type="Proteomes" id="UP000053621"/>
    </source>
</evidence>
<dbReference type="OrthoDB" id="64860at2157"/>
<feature type="transmembrane region" description="Helical" evidence="2">
    <location>
        <begin position="63"/>
        <end position="80"/>
    </location>
</feature>
<keyword evidence="4" id="KW-1185">Reference proteome</keyword>
<dbReference type="EMBL" id="LOPW02000022">
    <property type="protein sequence ID" value="POG53705.1"/>
    <property type="molecule type" value="Genomic_DNA"/>
</dbReference>
<evidence type="ECO:0000256" key="2">
    <source>
        <dbReference type="SAM" id="Phobius"/>
    </source>
</evidence>
<comment type="caution">
    <text evidence="3">The sequence shown here is derived from an EMBL/GenBank/DDBJ whole genome shotgun (WGS) entry which is preliminary data.</text>
</comment>
<name>A0A2P4NKN1_9EURY</name>
<evidence type="ECO:0000313" key="3">
    <source>
        <dbReference type="EMBL" id="POG53705.1"/>
    </source>
</evidence>
<feature type="transmembrane region" description="Helical" evidence="2">
    <location>
        <begin position="87"/>
        <end position="116"/>
    </location>
</feature>
<reference evidence="3" key="1">
    <citation type="submission" date="2017-08" db="EMBL/GenBank/DDBJ databases">
        <title>Haloferax marisrubri sp. nov., isolated from the Discovery deep brine-seawater interface in the Red Sea.</title>
        <authorList>
            <person name="Zhang G."/>
            <person name="Stingl U."/>
        </authorList>
    </citation>
    <scope>NUCLEOTIDE SEQUENCE [LARGE SCALE GENOMIC DNA]</scope>
    <source>
        <strain evidence="3">SB3</strain>
    </source>
</reference>
<gene>
    <name evidence="3" type="ORF">AUR65_018145</name>
</gene>
<accession>A0A2P4NKN1</accession>
<keyword evidence="2" id="KW-1133">Transmembrane helix</keyword>
<dbReference type="AlphaFoldDB" id="A0A2P4NKN1"/>
<dbReference type="Proteomes" id="UP000053621">
    <property type="component" value="Unassembled WGS sequence"/>
</dbReference>
<feature type="region of interest" description="Disordered" evidence="1">
    <location>
        <begin position="131"/>
        <end position="158"/>
    </location>
</feature>
<organism evidence="3 4">
    <name type="scientific">Haloferax marisrubri</name>
    <dbReference type="NCBI Taxonomy" id="1544719"/>
    <lineage>
        <taxon>Archaea</taxon>
        <taxon>Methanobacteriati</taxon>
        <taxon>Methanobacteriota</taxon>
        <taxon>Stenosarchaea group</taxon>
        <taxon>Halobacteria</taxon>
        <taxon>Halobacteriales</taxon>
        <taxon>Haloferacaceae</taxon>
        <taxon>Haloferax</taxon>
    </lineage>
</organism>
<keyword evidence="2" id="KW-0812">Transmembrane</keyword>